<evidence type="ECO:0000313" key="2">
    <source>
        <dbReference type="Proteomes" id="UP001161137"/>
    </source>
</evidence>
<dbReference type="RefSeq" id="WP_279835304.1">
    <property type="nucleotide sequence ID" value="NZ_JAOCDH010000001.1"/>
</dbReference>
<dbReference type="EMBL" id="JAOCDH010000001">
    <property type="protein sequence ID" value="MDH0700060.1"/>
    <property type="molecule type" value="Genomic_DNA"/>
</dbReference>
<protein>
    <recommendedName>
        <fullName evidence="3">Bro-N domain-containing protein</fullName>
    </recommendedName>
</protein>
<gene>
    <name evidence="1" type="ORF">N5D41_01010</name>
</gene>
<dbReference type="AlphaFoldDB" id="A0AA42IIE4"/>
<proteinExistence type="predicted"/>
<sequence length="193" mass="22286">MFKGEKWLLAEDLAKLFGYSSLQSLLDDRLFDFTARVKIDGRGHARRIYREEAVRFFCERAAHHSVRPRPGADALVQWLDAGGMKIDHQPPVPEVETLAVEEIELLPPPRHVPSLRLVPRGPDPMQQLLEREKAYCRDLVKTFLRYCESEEVDKLTGMVDGQVDLLLETRYCPGLNAARYELYRKYWMQGGVV</sequence>
<dbReference type="Proteomes" id="UP001161137">
    <property type="component" value="Unassembled WGS sequence"/>
</dbReference>
<name>A0AA42IIE4_9GAMM</name>
<evidence type="ECO:0008006" key="3">
    <source>
        <dbReference type="Google" id="ProtNLM"/>
    </source>
</evidence>
<comment type="caution">
    <text evidence="1">The sequence shown here is derived from an EMBL/GenBank/DDBJ whole genome shotgun (WGS) entry which is preliminary data.</text>
</comment>
<accession>A0AA42IIE4</accession>
<organism evidence="1 2">
    <name type="scientific">Ectopseudomonas toyotomiensis</name>
    <dbReference type="NCBI Taxonomy" id="554344"/>
    <lineage>
        <taxon>Bacteria</taxon>
        <taxon>Pseudomonadati</taxon>
        <taxon>Pseudomonadota</taxon>
        <taxon>Gammaproteobacteria</taxon>
        <taxon>Pseudomonadales</taxon>
        <taxon>Pseudomonadaceae</taxon>
        <taxon>Ectopseudomonas</taxon>
    </lineage>
</organism>
<evidence type="ECO:0000313" key="1">
    <source>
        <dbReference type="EMBL" id="MDH0700060.1"/>
    </source>
</evidence>
<reference evidence="1" key="1">
    <citation type="submission" date="2022-09" db="EMBL/GenBank/DDBJ databases">
        <title>Intensive care unit water sources are persistently colonized with multi-drug resistant bacteria and are the site of extensive horizontal gene transfer of antibiotic resistance genes.</title>
        <authorList>
            <person name="Diorio-Toth L."/>
        </authorList>
    </citation>
    <scope>NUCLEOTIDE SEQUENCE</scope>
    <source>
        <strain evidence="1">GD03863</strain>
    </source>
</reference>